<dbReference type="EMBL" id="VSRR010029927">
    <property type="protein sequence ID" value="MPC69749.1"/>
    <property type="molecule type" value="Genomic_DNA"/>
</dbReference>
<dbReference type="Proteomes" id="UP000324222">
    <property type="component" value="Unassembled WGS sequence"/>
</dbReference>
<proteinExistence type="predicted"/>
<keyword evidence="2" id="KW-1185">Reference proteome</keyword>
<gene>
    <name evidence="1" type="ORF">E2C01_063980</name>
</gene>
<comment type="caution">
    <text evidence="1">The sequence shown here is derived from an EMBL/GenBank/DDBJ whole genome shotgun (WGS) entry which is preliminary data.</text>
</comment>
<evidence type="ECO:0000313" key="2">
    <source>
        <dbReference type="Proteomes" id="UP000324222"/>
    </source>
</evidence>
<protein>
    <submittedName>
        <fullName evidence="1">Uncharacterized protein</fullName>
    </submittedName>
</protein>
<accession>A0A5B7HJ40</accession>
<evidence type="ECO:0000313" key="1">
    <source>
        <dbReference type="EMBL" id="MPC69749.1"/>
    </source>
</evidence>
<name>A0A5B7HJ40_PORTR</name>
<dbReference type="AlphaFoldDB" id="A0A5B7HJ40"/>
<reference evidence="1 2" key="1">
    <citation type="submission" date="2019-05" db="EMBL/GenBank/DDBJ databases">
        <title>Another draft genome of Portunus trituberculatus and its Hox gene families provides insights of decapod evolution.</title>
        <authorList>
            <person name="Jeong J.-H."/>
            <person name="Song I."/>
            <person name="Kim S."/>
            <person name="Choi T."/>
            <person name="Kim D."/>
            <person name="Ryu S."/>
            <person name="Kim W."/>
        </authorList>
    </citation>
    <scope>NUCLEOTIDE SEQUENCE [LARGE SCALE GENOMIC DNA]</scope>
    <source>
        <tissue evidence="1">Muscle</tissue>
    </source>
</reference>
<sequence length="44" mass="5283">MSTYVRAKQPMHAGRTRCLRGNRASLYQHHVPVPVRHWYVPRIR</sequence>
<organism evidence="1 2">
    <name type="scientific">Portunus trituberculatus</name>
    <name type="common">Swimming crab</name>
    <name type="synonym">Neptunus trituberculatus</name>
    <dbReference type="NCBI Taxonomy" id="210409"/>
    <lineage>
        <taxon>Eukaryota</taxon>
        <taxon>Metazoa</taxon>
        <taxon>Ecdysozoa</taxon>
        <taxon>Arthropoda</taxon>
        <taxon>Crustacea</taxon>
        <taxon>Multicrustacea</taxon>
        <taxon>Malacostraca</taxon>
        <taxon>Eumalacostraca</taxon>
        <taxon>Eucarida</taxon>
        <taxon>Decapoda</taxon>
        <taxon>Pleocyemata</taxon>
        <taxon>Brachyura</taxon>
        <taxon>Eubrachyura</taxon>
        <taxon>Portunoidea</taxon>
        <taxon>Portunidae</taxon>
        <taxon>Portuninae</taxon>
        <taxon>Portunus</taxon>
    </lineage>
</organism>